<organism evidence="2 3">
    <name type="scientific">Phytophthora sojae (strain P6497)</name>
    <name type="common">Soybean stem and root rot agent</name>
    <name type="synonym">Phytophthora megasperma f. sp. glycines</name>
    <dbReference type="NCBI Taxonomy" id="1094619"/>
    <lineage>
        <taxon>Eukaryota</taxon>
        <taxon>Sar</taxon>
        <taxon>Stramenopiles</taxon>
        <taxon>Oomycota</taxon>
        <taxon>Peronosporomycetes</taxon>
        <taxon>Peronosporales</taxon>
        <taxon>Peronosporaceae</taxon>
        <taxon>Phytophthora</taxon>
    </lineage>
</organism>
<protein>
    <submittedName>
        <fullName evidence="2">Uncharacterized protein</fullName>
    </submittedName>
</protein>
<dbReference type="EMBL" id="JH159162">
    <property type="protein sequence ID" value="EGZ07412.1"/>
    <property type="molecule type" value="Genomic_DNA"/>
</dbReference>
<keyword evidence="3" id="KW-1185">Reference proteome</keyword>
<feature type="non-terminal residue" evidence="2">
    <location>
        <position position="391"/>
    </location>
</feature>
<accession>G5A9Y2</accession>
<dbReference type="AlphaFoldDB" id="G5A9Y2"/>
<gene>
    <name evidence="2" type="ORF">PHYSODRAFT_392037</name>
</gene>
<evidence type="ECO:0000256" key="1">
    <source>
        <dbReference type="SAM" id="MobiDB-lite"/>
    </source>
</evidence>
<dbReference type="GeneID" id="20651142"/>
<name>G5A9Y2_PHYSP</name>
<evidence type="ECO:0000313" key="3">
    <source>
        <dbReference type="Proteomes" id="UP000002640"/>
    </source>
</evidence>
<feature type="region of interest" description="Disordered" evidence="1">
    <location>
        <begin position="211"/>
        <end position="241"/>
    </location>
</feature>
<dbReference type="KEGG" id="psoj:PHYSODRAFT_392037"/>
<sequence length="391" mass="42993">MEVDTDARDSTNSAGPGFYPLREEDDDDVSMRSPLSGMDDHDMHEDDEDDDHSDDEDEEEEFEEHQHLHMSRRTGGHGSSRRTSSNRLWGSLDSELSILDALDEVDEEEFSYLNMLDDEAFFAEEQRRRARLAAARNVRSGSDTGEVSQQARSSEDRFVESMRDALGLYNGGGSGSNSSSSGQTLVLTFGDYIEELPDMLDDDFLFESFDGSRGDRSRRDRQLGRSGGNGVDQFTASATTHPLLRTSGRGDAILLDSNGLLRNPGRFTLPRHSSLLRELQELTDQVQTQLPLGGSRSRLAIGRDLLQRGGGGSRGRPPSRINRLSAVSNLLSEFSLDIPSSLPSRHQRLSLRRGDRDIFGDVFVGVDLSRGIGSRAGDVIGGSASSSAMWG</sequence>
<reference evidence="2 3" key="1">
    <citation type="journal article" date="2006" name="Science">
        <title>Phytophthora genome sequences uncover evolutionary origins and mechanisms of pathogenesis.</title>
        <authorList>
            <person name="Tyler B.M."/>
            <person name="Tripathy S."/>
            <person name="Zhang X."/>
            <person name="Dehal P."/>
            <person name="Jiang R.H."/>
            <person name="Aerts A."/>
            <person name="Arredondo F.D."/>
            <person name="Baxter L."/>
            <person name="Bensasson D."/>
            <person name="Beynon J.L."/>
            <person name="Chapman J."/>
            <person name="Damasceno C.M."/>
            <person name="Dorrance A.E."/>
            <person name="Dou D."/>
            <person name="Dickerman A.W."/>
            <person name="Dubchak I.L."/>
            <person name="Garbelotto M."/>
            <person name="Gijzen M."/>
            <person name="Gordon S.G."/>
            <person name="Govers F."/>
            <person name="Grunwald N.J."/>
            <person name="Huang W."/>
            <person name="Ivors K.L."/>
            <person name="Jones R.W."/>
            <person name="Kamoun S."/>
            <person name="Krampis K."/>
            <person name="Lamour K.H."/>
            <person name="Lee M.K."/>
            <person name="McDonald W.H."/>
            <person name="Medina M."/>
            <person name="Meijer H.J."/>
            <person name="Nordberg E.K."/>
            <person name="Maclean D.J."/>
            <person name="Ospina-Giraldo M.D."/>
            <person name="Morris P.F."/>
            <person name="Phuntumart V."/>
            <person name="Putnam N.H."/>
            <person name="Rash S."/>
            <person name="Rose J.K."/>
            <person name="Sakihama Y."/>
            <person name="Salamov A.A."/>
            <person name="Savidor A."/>
            <person name="Scheuring C.F."/>
            <person name="Smith B.M."/>
            <person name="Sobral B.W."/>
            <person name="Terry A."/>
            <person name="Torto-Alalibo T.A."/>
            <person name="Win J."/>
            <person name="Xu Z."/>
            <person name="Zhang H."/>
            <person name="Grigoriev I.V."/>
            <person name="Rokhsar D.S."/>
            <person name="Boore J.L."/>
        </authorList>
    </citation>
    <scope>NUCLEOTIDE SEQUENCE [LARGE SCALE GENOMIC DNA]</scope>
    <source>
        <strain evidence="2 3">P6497</strain>
    </source>
</reference>
<dbReference type="OMA" id="RNDFEEH"/>
<dbReference type="InParanoid" id="G5A9Y2"/>
<feature type="compositionally biased region" description="Basic and acidic residues" evidence="1">
    <location>
        <begin position="211"/>
        <end position="223"/>
    </location>
</feature>
<dbReference type="Proteomes" id="UP000002640">
    <property type="component" value="Unassembled WGS sequence"/>
</dbReference>
<dbReference type="RefSeq" id="XP_009536978.1">
    <property type="nucleotide sequence ID" value="XM_009538683.1"/>
</dbReference>
<evidence type="ECO:0000313" key="2">
    <source>
        <dbReference type="EMBL" id="EGZ07412.1"/>
    </source>
</evidence>
<proteinExistence type="predicted"/>
<feature type="region of interest" description="Disordered" evidence="1">
    <location>
        <begin position="1"/>
        <end position="87"/>
    </location>
</feature>
<feature type="compositionally biased region" description="Acidic residues" evidence="1">
    <location>
        <begin position="45"/>
        <end position="63"/>
    </location>
</feature>